<organism evidence="3">
    <name type="scientific">Naegleria gruberi</name>
    <name type="common">Amoeba</name>
    <dbReference type="NCBI Taxonomy" id="5762"/>
    <lineage>
        <taxon>Eukaryota</taxon>
        <taxon>Discoba</taxon>
        <taxon>Heterolobosea</taxon>
        <taxon>Tetramitia</taxon>
        <taxon>Eutetramitia</taxon>
        <taxon>Vahlkampfiidae</taxon>
        <taxon>Naegleria</taxon>
    </lineage>
</organism>
<dbReference type="VEuPathDB" id="AmoebaDB:NAEGRDRAFT_77054"/>
<protein>
    <submittedName>
        <fullName evidence="2">Predicted protein</fullName>
    </submittedName>
</protein>
<sequence>MDLDVLDFEDAKTKVGQTLESETSTPICVRNNDCEYIILDCPGFFDNRGDLTRLMVNLSIRLSIQQALQVKGIVIMIDIDDLINRSSKFNETASLFGTMLKEDFPEKSMIVVINNKKGNKVNRYTVNKAIELQLQGAKSRWLRLAQQTASFLKFCSDGEKESASVRFLNLLHSNLDRVFLLDVNNQNSIVEIKKAINNLCPVSCEYFETNTFDETWNRYNNVIRKVMEESIKFYDNYVNIKRLMDQQKTNIAELNTRIESYSDRLKEIQKTNIEKESEQVDYGLQRLYSEKKDEIKRLTQELDALNLLIKKTQFSRDELLKKQKELDSEEEKQIFKEQISEKRNSILGWISYTAKTIEYDAQCPFREEKTITTGKLQESKKHSSTYYHKYYFTNWGEDAEMSLILFAKKKDLP</sequence>
<reference evidence="2 3" key="1">
    <citation type="journal article" date="2010" name="Cell">
        <title>The genome of Naegleria gruberi illuminates early eukaryotic versatility.</title>
        <authorList>
            <person name="Fritz-Laylin L.K."/>
            <person name="Prochnik S.E."/>
            <person name="Ginger M.L."/>
            <person name="Dacks J.B."/>
            <person name="Carpenter M.L."/>
            <person name="Field M.C."/>
            <person name="Kuo A."/>
            <person name="Paredez A."/>
            <person name="Chapman J."/>
            <person name="Pham J."/>
            <person name="Shu S."/>
            <person name="Neupane R."/>
            <person name="Cipriano M."/>
            <person name="Mancuso J."/>
            <person name="Tu H."/>
            <person name="Salamov A."/>
            <person name="Lindquist E."/>
            <person name="Shapiro H."/>
            <person name="Lucas S."/>
            <person name="Grigoriev I.V."/>
            <person name="Cande W.Z."/>
            <person name="Fulton C."/>
            <person name="Rokhsar D.S."/>
            <person name="Dawson S.C."/>
        </authorList>
    </citation>
    <scope>NUCLEOTIDE SEQUENCE [LARGE SCALE GENOMIC DNA]</scope>
    <source>
        <strain evidence="2 3">NEG-M</strain>
    </source>
</reference>
<keyword evidence="1" id="KW-0175">Coiled coil</keyword>
<dbReference type="InParanoid" id="D2W6L0"/>
<dbReference type="RefSeq" id="XP_002668036.1">
    <property type="nucleotide sequence ID" value="XM_002667990.1"/>
</dbReference>
<dbReference type="SUPFAM" id="SSF52540">
    <property type="entry name" value="P-loop containing nucleoside triphosphate hydrolases"/>
    <property type="match status" value="1"/>
</dbReference>
<dbReference type="AlphaFoldDB" id="D2W6L0"/>
<keyword evidence="3" id="KW-1185">Reference proteome</keyword>
<dbReference type="Proteomes" id="UP000006671">
    <property type="component" value="Unassembled WGS sequence"/>
</dbReference>
<dbReference type="KEGG" id="ngr:NAEGRDRAFT_77054"/>
<dbReference type="InterPro" id="IPR027417">
    <property type="entry name" value="P-loop_NTPase"/>
</dbReference>
<dbReference type="OrthoDB" id="2386367at2759"/>
<proteinExistence type="predicted"/>
<accession>D2W6L0</accession>
<feature type="non-terminal residue" evidence="2">
    <location>
        <position position="413"/>
    </location>
</feature>
<dbReference type="EMBL" id="GG739416">
    <property type="protein sequence ID" value="EFC35292.1"/>
    <property type="molecule type" value="Genomic_DNA"/>
</dbReference>
<evidence type="ECO:0000256" key="1">
    <source>
        <dbReference type="SAM" id="Coils"/>
    </source>
</evidence>
<evidence type="ECO:0000313" key="3">
    <source>
        <dbReference type="Proteomes" id="UP000006671"/>
    </source>
</evidence>
<dbReference type="GeneID" id="8860176"/>
<dbReference type="Gene3D" id="3.40.50.300">
    <property type="entry name" value="P-loop containing nucleotide triphosphate hydrolases"/>
    <property type="match status" value="1"/>
</dbReference>
<name>D2W6L0_NAEGR</name>
<feature type="coiled-coil region" evidence="1">
    <location>
        <begin position="237"/>
        <end position="308"/>
    </location>
</feature>
<evidence type="ECO:0000313" key="2">
    <source>
        <dbReference type="EMBL" id="EFC35292.1"/>
    </source>
</evidence>
<gene>
    <name evidence="2" type="ORF">NAEGRDRAFT_77054</name>
</gene>